<dbReference type="AlphaFoldDB" id="A0A0F4LTN0"/>
<feature type="domain" description="S-layer protein C-terminal" evidence="1">
    <location>
        <begin position="36"/>
        <end position="97"/>
    </location>
</feature>
<dbReference type="InterPro" id="IPR024968">
    <property type="entry name" value="SlpA_C_lactobacillus"/>
</dbReference>
<dbReference type="HOGENOM" id="CLU_027060_1_0_9"/>
<comment type="caution">
    <text evidence="2">The sequence shown here is derived from an EMBL/GenBank/DDBJ whole genome shotgun (WGS) entry which is preliminary data.</text>
</comment>
<dbReference type="RefSeq" id="WP_046307297.1">
    <property type="nucleotide sequence ID" value="NZ_KQ034000.1"/>
</dbReference>
<gene>
    <name evidence="2" type="ORF">JF72_09330</name>
</gene>
<sequence length="424" mass="47331">MNLQKKMLKGAVAGMITLGLVSRLASFNAATVKAATDNNSLELAHNAYIFNQKGKRIKNYHGQKNNAYLKKGTSINFSGSIKEVEPNTKKFYLLNEDREKQSWLPYKMIKGQSYYKLSSGGYVKANNVYRIAGHPLYTDQATVKIANLKKNESYKIGVGKDSINLKNGKIYQVDRVTSMSGQSGLSIEYRVRGTKTAFIPETKIKAKPKQQLQTYTQASYIIFTQKAGTYNVDGSARSTTDPNATFAAYDVYPVESATYLWSANDNKVELFYLLKDSWNEPRFYSLANYHAQDFAGLVYVKADTTEYESGPALKPTNTPEQAQKDAKIAVKEDKQELQDLVDQENITPYQSSSLSNLENRFKAALKLAKTTLNSDEATISEVKAAKAILVKTQNDLSHYDKSQAESDAILGATTPYIIWISTMN</sequence>
<evidence type="ECO:0000313" key="3">
    <source>
        <dbReference type="Proteomes" id="UP000033682"/>
    </source>
</evidence>
<evidence type="ECO:0000313" key="2">
    <source>
        <dbReference type="EMBL" id="KJY61639.1"/>
    </source>
</evidence>
<name>A0A0F4LTN0_9LACO</name>
<reference evidence="2 3" key="1">
    <citation type="submission" date="2015-01" db="EMBL/GenBank/DDBJ databases">
        <title>Comparative genomics of the lactic acid bacteria isolated from the honey bee gut.</title>
        <authorList>
            <person name="Ellegaard K.M."/>
            <person name="Tamarit D."/>
            <person name="Javelind E."/>
            <person name="Olofsson T."/>
            <person name="Andersson S.G."/>
            <person name="Vasquez A."/>
        </authorList>
    </citation>
    <scope>NUCLEOTIDE SEQUENCE [LARGE SCALE GENOMIC DNA]</scope>
    <source>
        <strain evidence="2 3">Hma11</strain>
    </source>
</reference>
<dbReference type="EMBL" id="JXLG01000005">
    <property type="protein sequence ID" value="KJY61639.1"/>
    <property type="molecule type" value="Genomic_DNA"/>
</dbReference>
<dbReference type="Pfam" id="PF03217">
    <property type="entry name" value="SlpA"/>
    <property type="match status" value="1"/>
</dbReference>
<proteinExistence type="predicted"/>
<dbReference type="Proteomes" id="UP000033682">
    <property type="component" value="Unassembled WGS sequence"/>
</dbReference>
<dbReference type="PATRIC" id="fig|303541.3.peg.1091"/>
<dbReference type="STRING" id="303541.JF72_09330"/>
<evidence type="ECO:0000259" key="1">
    <source>
        <dbReference type="Pfam" id="PF03217"/>
    </source>
</evidence>
<protein>
    <recommendedName>
        <fullName evidence="1">S-layer protein C-terminal domain-containing protein</fullName>
    </recommendedName>
</protein>
<organism evidence="2 3">
    <name type="scientific">Lactobacillus apis</name>
    <dbReference type="NCBI Taxonomy" id="303541"/>
    <lineage>
        <taxon>Bacteria</taxon>
        <taxon>Bacillati</taxon>
        <taxon>Bacillota</taxon>
        <taxon>Bacilli</taxon>
        <taxon>Lactobacillales</taxon>
        <taxon>Lactobacillaceae</taxon>
        <taxon>Lactobacillus</taxon>
    </lineage>
</organism>
<keyword evidence="3" id="KW-1185">Reference proteome</keyword>
<accession>A0A0F4LTN0</accession>